<dbReference type="OrthoDB" id="2896980at2759"/>
<protein>
    <submittedName>
        <fullName evidence="1">Uncharacterized protein</fullName>
    </submittedName>
</protein>
<accession>A0A7C8ITR5</accession>
<reference evidence="1 2" key="1">
    <citation type="submission" date="2019-12" db="EMBL/GenBank/DDBJ databases">
        <title>Draft genome sequence of the ascomycete Xylaria multiplex DSM 110363.</title>
        <authorList>
            <person name="Buettner E."/>
            <person name="Kellner H."/>
        </authorList>
    </citation>
    <scope>NUCLEOTIDE SEQUENCE [LARGE SCALE GENOMIC DNA]</scope>
    <source>
        <strain evidence="1 2">DSM 110363</strain>
    </source>
</reference>
<evidence type="ECO:0000313" key="1">
    <source>
        <dbReference type="EMBL" id="KAF2970780.1"/>
    </source>
</evidence>
<dbReference type="Proteomes" id="UP000481858">
    <property type="component" value="Unassembled WGS sequence"/>
</dbReference>
<keyword evidence="2" id="KW-1185">Reference proteome</keyword>
<organism evidence="1 2">
    <name type="scientific">Xylaria multiplex</name>
    <dbReference type="NCBI Taxonomy" id="323545"/>
    <lineage>
        <taxon>Eukaryota</taxon>
        <taxon>Fungi</taxon>
        <taxon>Dikarya</taxon>
        <taxon>Ascomycota</taxon>
        <taxon>Pezizomycotina</taxon>
        <taxon>Sordariomycetes</taxon>
        <taxon>Xylariomycetidae</taxon>
        <taxon>Xylariales</taxon>
        <taxon>Xylariaceae</taxon>
        <taxon>Xylaria</taxon>
    </lineage>
</organism>
<dbReference type="InParanoid" id="A0A7C8ITR5"/>
<comment type="caution">
    <text evidence="1">The sequence shown here is derived from an EMBL/GenBank/DDBJ whole genome shotgun (WGS) entry which is preliminary data.</text>
</comment>
<evidence type="ECO:0000313" key="2">
    <source>
        <dbReference type="Proteomes" id="UP000481858"/>
    </source>
</evidence>
<dbReference type="EMBL" id="WUBL01000019">
    <property type="protein sequence ID" value="KAF2970780.1"/>
    <property type="molecule type" value="Genomic_DNA"/>
</dbReference>
<dbReference type="AlphaFoldDB" id="A0A7C8ITR5"/>
<gene>
    <name evidence="1" type="ORF">GQX73_g2768</name>
</gene>
<name>A0A7C8ITR5_9PEZI</name>
<proteinExistence type="predicted"/>
<sequence length="270" mass="30147">MDLITIRQSFNHSLPSYDAQLQGLVPTHMSGSSTLATDPPNFCVEIQHQVWVKCGLDELGKVSRGIDGEYISRRENAMAHYTEGDVARSAAIYLLHPVNQVLSAIPRFAGIECLSEQTVNGVRSDITFNYPLGSRDKEYRCFAVVEFKKRGAIIEKEFRDAIRTIPLGDQSIHAHTAAAVDEEGNSFLQGNAVKMMKQTASYAKKHKTRYVALFNWDYLVLVRFVMFDPRNTKNGVGEYCEVTIVRNVGTESSKIRAALLGFLLEAHNAS</sequence>